<dbReference type="InterPro" id="IPR000522">
    <property type="entry name" value="ABC_transptr_permease_BtuC"/>
</dbReference>
<dbReference type="CDD" id="cd06550">
    <property type="entry name" value="TM_ABC_iron-siderophores_like"/>
    <property type="match status" value="1"/>
</dbReference>
<evidence type="ECO:0000256" key="4">
    <source>
        <dbReference type="ARBA" id="ARBA00022475"/>
    </source>
</evidence>
<dbReference type="Gene3D" id="1.10.3470.10">
    <property type="entry name" value="ABC transporter involved in vitamin B12 uptake, BtuC"/>
    <property type="match status" value="1"/>
</dbReference>
<evidence type="ECO:0000256" key="1">
    <source>
        <dbReference type="ARBA" id="ARBA00004651"/>
    </source>
</evidence>
<protein>
    <submittedName>
        <fullName evidence="9">Iron complex transport system permease protein</fullName>
    </submittedName>
</protein>
<evidence type="ECO:0000256" key="3">
    <source>
        <dbReference type="ARBA" id="ARBA00022448"/>
    </source>
</evidence>
<feature type="transmembrane region" description="Helical" evidence="8">
    <location>
        <begin position="103"/>
        <end position="134"/>
    </location>
</feature>
<evidence type="ECO:0000256" key="8">
    <source>
        <dbReference type="SAM" id="Phobius"/>
    </source>
</evidence>
<keyword evidence="3" id="KW-0813">Transport</keyword>
<reference evidence="9 10" key="1">
    <citation type="submission" date="2023-07" db="EMBL/GenBank/DDBJ databases">
        <title>Genomic Encyclopedia of Type Strains, Phase IV (KMG-IV): sequencing the most valuable type-strain genomes for metagenomic binning, comparative biology and taxonomic classification.</title>
        <authorList>
            <person name="Goeker M."/>
        </authorList>
    </citation>
    <scope>NUCLEOTIDE SEQUENCE [LARGE SCALE GENOMIC DNA]</scope>
    <source>
        <strain evidence="9 10">T98</strain>
    </source>
</reference>
<evidence type="ECO:0000256" key="7">
    <source>
        <dbReference type="ARBA" id="ARBA00023136"/>
    </source>
</evidence>
<sequence>MGIVYGIGSMSRSGLTQIRLVLAGSAVSALLVALSQGLSIYFQIGQDLAYWYAGGLAGIEWAEIKIMFPWVAIAFIAAMVLSRSITVLSLGDDVAAGLGQRTWLIRLAGIGVVLVLAGASVSLVGSVGFVGLIVPHAARYLVGMDYRRIIPCSAVLGSLLMLAADLGSRRINPPMETPVGALLALIGIPFFLCLSRRKGADN</sequence>
<evidence type="ECO:0000313" key="9">
    <source>
        <dbReference type="EMBL" id="MDT3427403.1"/>
    </source>
</evidence>
<gene>
    <name evidence="9" type="ORF">J2Z22_002966</name>
</gene>
<proteinExistence type="inferred from homology"/>
<dbReference type="Proteomes" id="UP001248709">
    <property type="component" value="Unassembled WGS sequence"/>
</dbReference>
<dbReference type="SUPFAM" id="SSF81345">
    <property type="entry name" value="ABC transporter involved in vitamin B12 uptake, BtuC"/>
    <property type="match status" value="1"/>
</dbReference>
<keyword evidence="7 8" id="KW-0472">Membrane</keyword>
<keyword evidence="5 8" id="KW-0812">Transmembrane</keyword>
<dbReference type="Pfam" id="PF01032">
    <property type="entry name" value="FecCD"/>
    <property type="match status" value="1"/>
</dbReference>
<evidence type="ECO:0000256" key="2">
    <source>
        <dbReference type="ARBA" id="ARBA00007935"/>
    </source>
</evidence>
<feature type="transmembrane region" description="Helical" evidence="8">
    <location>
        <begin position="71"/>
        <end position="91"/>
    </location>
</feature>
<dbReference type="PANTHER" id="PTHR30472:SF58">
    <property type="entry name" value="IRON(3+)-HYDROXAMATE IMPORT SYSTEM PERMEASE PROTEIN FHUB"/>
    <property type="match status" value="1"/>
</dbReference>
<dbReference type="InterPro" id="IPR037294">
    <property type="entry name" value="ABC_BtuC-like"/>
</dbReference>
<comment type="similarity">
    <text evidence="2">Belongs to the binding-protein-dependent transport system permease family. FecCD subfamily.</text>
</comment>
<keyword evidence="6 8" id="KW-1133">Transmembrane helix</keyword>
<keyword evidence="10" id="KW-1185">Reference proteome</keyword>
<dbReference type="EMBL" id="JAUSUY010000012">
    <property type="protein sequence ID" value="MDT3427403.1"/>
    <property type="molecule type" value="Genomic_DNA"/>
</dbReference>
<name>A0ABU3H998_9BACL</name>
<dbReference type="PANTHER" id="PTHR30472">
    <property type="entry name" value="FERRIC ENTEROBACTIN TRANSPORT SYSTEM PERMEASE PROTEIN"/>
    <property type="match status" value="1"/>
</dbReference>
<organism evidence="9 10">
    <name type="scientific">Paenibacillus forsythiae</name>
    <dbReference type="NCBI Taxonomy" id="365616"/>
    <lineage>
        <taxon>Bacteria</taxon>
        <taxon>Bacillati</taxon>
        <taxon>Bacillota</taxon>
        <taxon>Bacilli</taxon>
        <taxon>Bacillales</taxon>
        <taxon>Paenibacillaceae</taxon>
        <taxon>Paenibacillus</taxon>
    </lineage>
</organism>
<evidence type="ECO:0000256" key="5">
    <source>
        <dbReference type="ARBA" id="ARBA00022692"/>
    </source>
</evidence>
<accession>A0ABU3H998</accession>
<comment type="subcellular location">
    <subcellularLocation>
        <location evidence="1">Cell membrane</location>
        <topology evidence="1">Multi-pass membrane protein</topology>
    </subcellularLocation>
</comment>
<keyword evidence="4" id="KW-1003">Cell membrane</keyword>
<evidence type="ECO:0000256" key="6">
    <source>
        <dbReference type="ARBA" id="ARBA00022989"/>
    </source>
</evidence>
<feature type="transmembrane region" description="Helical" evidence="8">
    <location>
        <begin position="20"/>
        <end position="42"/>
    </location>
</feature>
<feature type="transmembrane region" description="Helical" evidence="8">
    <location>
        <begin position="178"/>
        <end position="195"/>
    </location>
</feature>
<comment type="caution">
    <text evidence="9">The sequence shown here is derived from an EMBL/GenBank/DDBJ whole genome shotgun (WGS) entry which is preliminary data.</text>
</comment>
<evidence type="ECO:0000313" key="10">
    <source>
        <dbReference type="Proteomes" id="UP001248709"/>
    </source>
</evidence>